<dbReference type="SUPFAM" id="SSF52540">
    <property type="entry name" value="P-loop containing nucleoside triphosphate hydrolases"/>
    <property type="match status" value="1"/>
</dbReference>
<accession>A0ABQ9I2B6</accession>
<dbReference type="InterPro" id="IPR049730">
    <property type="entry name" value="SNF2/RAD54-like_C"/>
</dbReference>
<organism evidence="4 5">
    <name type="scientific">Dryococelus australis</name>
    <dbReference type="NCBI Taxonomy" id="614101"/>
    <lineage>
        <taxon>Eukaryota</taxon>
        <taxon>Metazoa</taxon>
        <taxon>Ecdysozoa</taxon>
        <taxon>Arthropoda</taxon>
        <taxon>Hexapoda</taxon>
        <taxon>Insecta</taxon>
        <taxon>Pterygota</taxon>
        <taxon>Neoptera</taxon>
        <taxon>Polyneoptera</taxon>
        <taxon>Phasmatodea</taxon>
        <taxon>Verophasmatodea</taxon>
        <taxon>Anareolatae</taxon>
        <taxon>Phasmatidae</taxon>
        <taxon>Eurycanthinae</taxon>
        <taxon>Dryococelus</taxon>
    </lineage>
</organism>
<gene>
    <name evidence="4" type="ORF">PR048_010282</name>
</gene>
<evidence type="ECO:0000256" key="2">
    <source>
        <dbReference type="SAM" id="Phobius"/>
    </source>
</evidence>
<proteinExistence type="predicted"/>
<evidence type="ECO:0000313" key="5">
    <source>
        <dbReference type="Proteomes" id="UP001159363"/>
    </source>
</evidence>
<keyword evidence="5" id="KW-1185">Reference proteome</keyword>
<reference evidence="4 5" key="1">
    <citation type="submission" date="2023-02" db="EMBL/GenBank/DDBJ databases">
        <title>LHISI_Scaffold_Assembly.</title>
        <authorList>
            <person name="Stuart O.P."/>
            <person name="Cleave R."/>
            <person name="Magrath M.J.L."/>
            <person name="Mikheyev A.S."/>
        </authorList>
    </citation>
    <scope>NUCLEOTIDE SEQUENCE [LARGE SCALE GENOMIC DNA]</scope>
    <source>
        <strain evidence="4">Daus_M_001</strain>
        <tissue evidence="4">Leg muscle</tissue>
    </source>
</reference>
<dbReference type="EMBL" id="JARBHB010000003">
    <property type="protein sequence ID" value="KAJ8890773.1"/>
    <property type="molecule type" value="Genomic_DNA"/>
</dbReference>
<keyword evidence="2" id="KW-0812">Transmembrane</keyword>
<feature type="transmembrane region" description="Helical" evidence="2">
    <location>
        <begin position="6"/>
        <end position="26"/>
    </location>
</feature>
<evidence type="ECO:0000259" key="3">
    <source>
        <dbReference type="PROSITE" id="PS51194"/>
    </source>
</evidence>
<keyword evidence="2" id="KW-0472">Membrane</keyword>
<keyword evidence="1" id="KW-0378">Hydrolase</keyword>
<sequence>MLQESKSNLTAMVLLFSTFVIVLDLIEEMLDIRGWKYCRLDGCRSLDSREDSIQLFNKDPDILVFLISTRAGGLGLNLTSADTVIIFDSDWVCIYIH</sequence>
<protein>
    <recommendedName>
        <fullName evidence="3">Helicase C-terminal domain-containing protein</fullName>
    </recommendedName>
</protein>
<dbReference type="Proteomes" id="UP001159363">
    <property type="component" value="Chromosome 3"/>
</dbReference>
<dbReference type="InterPro" id="IPR001650">
    <property type="entry name" value="Helicase_C-like"/>
</dbReference>
<comment type="caution">
    <text evidence="4">The sequence shown here is derived from an EMBL/GenBank/DDBJ whole genome shotgun (WGS) entry which is preliminary data.</text>
</comment>
<dbReference type="PANTHER" id="PTHR10799">
    <property type="entry name" value="SNF2/RAD54 HELICASE FAMILY"/>
    <property type="match status" value="1"/>
</dbReference>
<dbReference type="Pfam" id="PF00271">
    <property type="entry name" value="Helicase_C"/>
    <property type="match status" value="1"/>
</dbReference>
<name>A0ABQ9I2B6_9NEOP</name>
<dbReference type="InterPro" id="IPR027417">
    <property type="entry name" value="P-loop_NTPase"/>
</dbReference>
<dbReference type="PROSITE" id="PS51194">
    <property type="entry name" value="HELICASE_CTER"/>
    <property type="match status" value="1"/>
</dbReference>
<dbReference type="CDD" id="cd18793">
    <property type="entry name" value="SF2_C_SNF"/>
    <property type="match status" value="1"/>
</dbReference>
<dbReference type="SMART" id="SM00490">
    <property type="entry name" value="HELICc"/>
    <property type="match status" value="1"/>
</dbReference>
<dbReference type="Gene3D" id="3.40.50.300">
    <property type="entry name" value="P-loop containing nucleotide triphosphate hydrolases"/>
    <property type="match status" value="1"/>
</dbReference>
<keyword evidence="2" id="KW-1133">Transmembrane helix</keyword>
<feature type="domain" description="Helicase C-terminal" evidence="3">
    <location>
        <begin position="1"/>
        <end position="97"/>
    </location>
</feature>
<evidence type="ECO:0000256" key="1">
    <source>
        <dbReference type="ARBA" id="ARBA00022801"/>
    </source>
</evidence>
<evidence type="ECO:0000313" key="4">
    <source>
        <dbReference type="EMBL" id="KAJ8890773.1"/>
    </source>
</evidence>